<reference evidence="8" key="1">
    <citation type="journal article" date="2021" name="J Fungi (Basel)">
        <title>Genomic and Metabolomic Analyses of the Marine Fungus Emericellopsis cladophorae: Insights into Saltwater Adaptability Mechanisms and Its Biosynthetic Potential.</title>
        <authorList>
            <person name="Goncalves M.F.M."/>
            <person name="Hilario S."/>
            <person name="Van de Peer Y."/>
            <person name="Esteves A.C."/>
            <person name="Alves A."/>
        </authorList>
    </citation>
    <scope>NUCLEOTIDE SEQUENCE</scope>
    <source>
        <strain evidence="8">MUM 19.33</strain>
    </source>
</reference>
<feature type="transmembrane region" description="Helical" evidence="6">
    <location>
        <begin position="33"/>
        <end position="53"/>
    </location>
</feature>
<dbReference type="RefSeq" id="XP_051359296.1">
    <property type="nucleotide sequence ID" value="XM_051509726.1"/>
</dbReference>
<dbReference type="InterPro" id="IPR004712">
    <property type="entry name" value="Na+/H+_antiporter_fungi"/>
</dbReference>
<evidence type="ECO:0000256" key="4">
    <source>
        <dbReference type="ARBA" id="ARBA00023136"/>
    </source>
</evidence>
<feature type="compositionally biased region" description="Basic residues" evidence="5">
    <location>
        <begin position="577"/>
        <end position="587"/>
    </location>
</feature>
<gene>
    <name evidence="8" type="ORF">J7T54_005346</name>
</gene>
<evidence type="ECO:0000259" key="7">
    <source>
        <dbReference type="Pfam" id="PF00999"/>
    </source>
</evidence>
<dbReference type="OrthoDB" id="5327978at2759"/>
<organism evidence="8 9">
    <name type="scientific">Emericellopsis cladophorae</name>
    <dbReference type="NCBI Taxonomy" id="2686198"/>
    <lineage>
        <taxon>Eukaryota</taxon>
        <taxon>Fungi</taxon>
        <taxon>Dikarya</taxon>
        <taxon>Ascomycota</taxon>
        <taxon>Pezizomycotina</taxon>
        <taxon>Sordariomycetes</taxon>
        <taxon>Hypocreomycetidae</taxon>
        <taxon>Hypocreales</taxon>
        <taxon>Bionectriaceae</taxon>
        <taxon>Emericellopsis</taxon>
    </lineage>
</organism>
<protein>
    <submittedName>
        <fullName evidence="8">Na(+)/H(+) antiporter-like protein</fullName>
    </submittedName>
</protein>
<feature type="transmembrane region" description="Helical" evidence="6">
    <location>
        <begin position="6"/>
        <end position="26"/>
    </location>
</feature>
<dbReference type="GeneID" id="75831830"/>
<feature type="transmembrane region" description="Helical" evidence="6">
    <location>
        <begin position="242"/>
        <end position="264"/>
    </location>
</feature>
<evidence type="ECO:0000256" key="5">
    <source>
        <dbReference type="SAM" id="MobiDB-lite"/>
    </source>
</evidence>
<dbReference type="GO" id="GO:0036376">
    <property type="term" value="P:sodium ion export across plasma membrane"/>
    <property type="evidence" value="ECO:0007669"/>
    <property type="project" value="InterPro"/>
</dbReference>
<comment type="caution">
    <text evidence="8">The sequence shown here is derived from an EMBL/GenBank/DDBJ whole genome shotgun (WGS) entry which is preliminary data.</text>
</comment>
<feature type="transmembrane region" description="Helical" evidence="6">
    <location>
        <begin position="362"/>
        <end position="386"/>
    </location>
</feature>
<keyword evidence="3 6" id="KW-1133">Transmembrane helix</keyword>
<dbReference type="Proteomes" id="UP001055219">
    <property type="component" value="Unassembled WGS sequence"/>
</dbReference>
<dbReference type="Pfam" id="PF00999">
    <property type="entry name" value="Na_H_Exchanger"/>
    <property type="match status" value="1"/>
</dbReference>
<dbReference type="EMBL" id="JAGIXG020000068">
    <property type="protein sequence ID" value="KAI6778440.1"/>
    <property type="molecule type" value="Genomic_DNA"/>
</dbReference>
<evidence type="ECO:0000256" key="6">
    <source>
        <dbReference type="SAM" id="Phobius"/>
    </source>
</evidence>
<proteinExistence type="predicted"/>
<evidence type="ECO:0000313" key="9">
    <source>
        <dbReference type="Proteomes" id="UP001055219"/>
    </source>
</evidence>
<keyword evidence="2 6" id="KW-0812">Transmembrane</keyword>
<evidence type="ECO:0000256" key="1">
    <source>
        <dbReference type="ARBA" id="ARBA00004141"/>
    </source>
</evidence>
<dbReference type="GO" id="GO:0120029">
    <property type="term" value="P:proton export across plasma membrane"/>
    <property type="evidence" value="ECO:0007669"/>
    <property type="project" value="InterPro"/>
</dbReference>
<dbReference type="PANTHER" id="PTHR31382:SF3">
    <property type="entry name" value="SODIUM ION_PROTON EXCHANGER (EUROFUNG)"/>
    <property type="match status" value="1"/>
</dbReference>
<dbReference type="GO" id="GO:0015385">
    <property type="term" value="F:sodium:proton antiporter activity"/>
    <property type="evidence" value="ECO:0007669"/>
    <property type="project" value="InterPro"/>
</dbReference>
<dbReference type="PANTHER" id="PTHR31382">
    <property type="entry name" value="NA(+)/H(+) ANTIPORTER"/>
    <property type="match status" value="1"/>
</dbReference>
<feature type="transmembrane region" description="Helical" evidence="6">
    <location>
        <begin position="105"/>
        <end position="128"/>
    </location>
</feature>
<feature type="domain" description="Cation/H+ exchanger transmembrane" evidence="7">
    <location>
        <begin position="20"/>
        <end position="460"/>
    </location>
</feature>
<evidence type="ECO:0000256" key="2">
    <source>
        <dbReference type="ARBA" id="ARBA00022692"/>
    </source>
</evidence>
<accession>A0A9P9XVY6</accession>
<evidence type="ECO:0000256" key="3">
    <source>
        <dbReference type="ARBA" id="ARBA00022989"/>
    </source>
</evidence>
<feature type="transmembrane region" description="Helical" evidence="6">
    <location>
        <begin position="436"/>
        <end position="462"/>
    </location>
</feature>
<feature type="transmembrane region" description="Helical" evidence="6">
    <location>
        <begin position="398"/>
        <end position="416"/>
    </location>
</feature>
<dbReference type="GO" id="GO:0005886">
    <property type="term" value="C:plasma membrane"/>
    <property type="evidence" value="ECO:0007669"/>
    <property type="project" value="InterPro"/>
</dbReference>
<feature type="compositionally biased region" description="Basic residues" evidence="5">
    <location>
        <begin position="546"/>
        <end position="556"/>
    </location>
</feature>
<dbReference type="AlphaFoldDB" id="A0A9P9XVY6"/>
<comment type="subcellular location">
    <subcellularLocation>
        <location evidence="1">Membrane</location>
        <topology evidence="1">Multi-pass membrane protein</topology>
    </subcellularLocation>
</comment>
<feature type="transmembrane region" description="Helical" evidence="6">
    <location>
        <begin position="73"/>
        <end position="93"/>
    </location>
</feature>
<feature type="region of interest" description="Disordered" evidence="5">
    <location>
        <begin position="530"/>
        <end position="587"/>
    </location>
</feature>
<keyword evidence="4 6" id="KW-0472">Membrane</keyword>
<dbReference type="GO" id="GO:0042391">
    <property type="term" value="P:regulation of membrane potential"/>
    <property type="evidence" value="ECO:0007669"/>
    <property type="project" value="InterPro"/>
</dbReference>
<evidence type="ECO:0000313" key="8">
    <source>
        <dbReference type="EMBL" id="KAI6778440.1"/>
    </source>
</evidence>
<keyword evidence="9" id="KW-1185">Reference proteome</keyword>
<dbReference type="InterPro" id="IPR006153">
    <property type="entry name" value="Cation/H_exchanger_TM"/>
</dbReference>
<reference evidence="8" key="2">
    <citation type="submission" date="2022-07" db="EMBL/GenBank/DDBJ databases">
        <authorList>
            <person name="Goncalves M.F.M."/>
            <person name="Hilario S."/>
            <person name="Van De Peer Y."/>
            <person name="Esteves A.C."/>
            <person name="Alves A."/>
        </authorList>
    </citation>
    <scope>NUCLEOTIDE SEQUENCE</scope>
    <source>
        <strain evidence="8">MUM 19.33</strain>
    </source>
</reference>
<sequence>MPTLNLSDLNVVTAVLGAFTLLYGIISVKIKQTWYLGEALPAMVLGIILGPVAARFIDASRWGLAEEAQVSEITLGVTRIVICLQLVIAAYQLPQKYFWIRKKEMLICLIPLMTLMWLLTTACCLATIPKITFLAGLAIAAACTCTDPVLSQAVAKGPFSDKYVSRPLREIISAEACLNDGFGFPFLMLAVYLLRHAEPIPEPLDAVGGAHRLMIRSGSEHEVGRLGGGTSEAMKQWFLETWLYYVILSAVYGVAVGTVARLAIKFSLKKRWIDSESYVLFPTAIGLFIVGTAGAVGTNDLLACAFSGGALNWDGEFMDELERRHDEVNSCIDVLLNFGGFMYLGAIIPWREFHDPDGTGITIWRLFLLGIMVFAFRRIPAVFICYKTMPNVIQNWREALFMGYFGPIGIGAVFYVEHTRHVVPKPGESDSEFDNMIRALPGTIYFLVVFSIVGHGLSIPLLDAIYKRMGVQPIQDDAIAIRRKSIHVPNPANASVGDEDTFIAYNRFRRPSMSGASRMSFSTSQNLPFSSSFDMTQDPEAQAQAHTRRHSRRVSHSRAAVRPPNYPEEDTEAEKKRLQRRTIRYGV</sequence>
<name>A0A9P9XVY6_9HYPO</name>